<feature type="region of interest" description="Disordered" evidence="9">
    <location>
        <begin position="612"/>
        <end position="656"/>
    </location>
</feature>
<dbReference type="InterPro" id="IPR029063">
    <property type="entry name" value="SAM-dependent_MTases_sf"/>
</dbReference>
<dbReference type="Gene3D" id="3.40.50.150">
    <property type="entry name" value="Vaccinia Virus protein VP39"/>
    <property type="match status" value="1"/>
</dbReference>
<evidence type="ECO:0000313" key="14">
    <source>
        <dbReference type="Proteomes" id="UP000789595"/>
    </source>
</evidence>
<keyword evidence="10" id="KW-0812">Transmembrane</keyword>
<evidence type="ECO:0000259" key="12">
    <source>
        <dbReference type="Pfam" id="PF02676"/>
    </source>
</evidence>
<keyword evidence="4" id="KW-0808">Transferase</keyword>
<dbReference type="OrthoDB" id="263283at2759"/>
<keyword evidence="10" id="KW-1133">Transmembrane helix</keyword>
<accession>A0A8J2X671</accession>
<dbReference type="InterPro" id="IPR056743">
    <property type="entry name" value="TRM5-TYW2-like_MTfase"/>
</dbReference>
<dbReference type="CDD" id="cd02440">
    <property type="entry name" value="AdoMet_MTases"/>
    <property type="match status" value="1"/>
</dbReference>
<name>A0A8J2X671_9STRA</name>
<feature type="compositionally biased region" description="Basic and acidic residues" evidence="9">
    <location>
        <begin position="822"/>
        <end position="837"/>
    </location>
</feature>
<evidence type="ECO:0000256" key="9">
    <source>
        <dbReference type="SAM" id="MobiDB-lite"/>
    </source>
</evidence>
<keyword evidence="6" id="KW-0819">tRNA processing</keyword>
<evidence type="ECO:0000256" key="3">
    <source>
        <dbReference type="ARBA" id="ARBA00022603"/>
    </source>
</evidence>
<feature type="compositionally biased region" description="Basic and acidic residues" evidence="9">
    <location>
        <begin position="635"/>
        <end position="656"/>
    </location>
</feature>
<feature type="region of interest" description="Disordered" evidence="9">
    <location>
        <begin position="704"/>
        <end position="723"/>
    </location>
</feature>
<evidence type="ECO:0000256" key="4">
    <source>
        <dbReference type="ARBA" id="ARBA00022679"/>
    </source>
</evidence>
<dbReference type="PANTHER" id="PTHR48418">
    <property type="entry name" value="TRNA WYBUTOSINE-SYNTHESIZING PROTEIN 3"/>
    <property type="match status" value="1"/>
</dbReference>
<reference evidence="13" key="1">
    <citation type="submission" date="2021-11" db="EMBL/GenBank/DDBJ databases">
        <authorList>
            <consortium name="Genoscope - CEA"/>
            <person name="William W."/>
        </authorList>
    </citation>
    <scope>NUCLEOTIDE SEQUENCE</scope>
</reference>
<evidence type="ECO:0000256" key="10">
    <source>
        <dbReference type="SAM" id="Phobius"/>
    </source>
</evidence>
<dbReference type="Gene3D" id="3.30.1960.10">
    <property type="entry name" value="tRNA wybutosine-synthesizing-like"/>
    <property type="match status" value="1"/>
</dbReference>
<evidence type="ECO:0000256" key="5">
    <source>
        <dbReference type="ARBA" id="ARBA00022691"/>
    </source>
</evidence>
<evidence type="ECO:0000259" key="11">
    <source>
        <dbReference type="Pfam" id="PF02475"/>
    </source>
</evidence>
<dbReference type="SUPFAM" id="SSF111278">
    <property type="entry name" value="SSo0622-like"/>
    <property type="match status" value="1"/>
</dbReference>
<feature type="region of interest" description="Disordered" evidence="9">
    <location>
        <begin position="798"/>
        <end position="1036"/>
    </location>
</feature>
<keyword evidence="3" id="KW-0489">Methyltransferase</keyword>
<dbReference type="SUPFAM" id="SSF53335">
    <property type="entry name" value="S-adenosyl-L-methionine-dependent methyltransferases"/>
    <property type="match status" value="1"/>
</dbReference>
<evidence type="ECO:0000256" key="2">
    <source>
        <dbReference type="ARBA" id="ARBA00012750"/>
    </source>
</evidence>
<comment type="catalytic activity">
    <reaction evidence="8">
        <text>4-demethyl-7-[(3S)-3-amino-3-carboxypropyl]wyosine(37) in tRNA(Phe) + S-adenosyl-L-methionine = 7-[(3S)-3-amino-3-carboxypropyl]wyosine(37) in tRNA(Phe) + S-adenosyl-L-homocysteine + H(+)</text>
        <dbReference type="Rhea" id="RHEA:36635"/>
        <dbReference type="Rhea" id="RHEA-COMP:10378"/>
        <dbReference type="Rhea" id="RHEA-COMP:10379"/>
        <dbReference type="ChEBI" id="CHEBI:15378"/>
        <dbReference type="ChEBI" id="CHEBI:57856"/>
        <dbReference type="ChEBI" id="CHEBI:59789"/>
        <dbReference type="ChEBI" id="CHEBI:73543"/>
        <dbReference type="ChEBI" id="CHEBI:73550"/>
        <dbReference type="EC" id="2.1.1.282"/>
    </reaction>
</comment>
<dbReference type="Proteomes" id="UP000789595">
    <property type="component" value="Unassembled WGS sequence"/>
</dbReference>
<feature type="region of interest" description="Disordered" evidence="9">
    <location>
        <begin position="421"/>
        <end position="447"/>
    </location>
</feature>
<feature type="transmembrane region" description="Helical" evidence="10">
    <location>
        <begin position="1051"/>
        <end position="1073"/>
    </location>
</feature>
<keyword evidence="10" id="KW-0472">Membrane</keyword>
<dbReference type="GO" id="GO:0008168">
    <property type="term" value="F:methyltransferase activity"/>
    <property type="evidence" value="ECO:0007669"/>
    <property type="project" value="UniProtKB-KW"/>
</dbReference>
<dbReference type="Pfam" id="PF02475">
    <property type="entry name" value="TRM5-TYW2_MTfase"/>
    <property type="match status" value="1"/>
</dbReference>
<dbReference type="GO" id="GO:0032259">
    <property type="term" value="P:methylation"/>
    <property type="evidence" value="ECO:0007669"/>
    <property type="project" value="UniProtKB-KW"/>
</dbReference>
<evidence type="ECO:0000313" key="13">
    <source>
        <dbReference type="EMBL" id="CAH0377423.1"/>
    </source>
</evidence>
<evidence type="ECO:0000256" key="1">
    <source>
        <dbReference type="ARBA" id="ARBA00008569"/>
    </source>
</evidence>
<comment type="caution">
    <text evidence="13">The sequence shown here is derived from an EMBL/GenBank/DDBJ whole genome shotgun (WGS) entry which is preliminary data.</text>
</comment>
<feature type="compositionally biased region" description="Low complexity" evidence="9">
    <location>
        <begin position="622"/>
        <end position="634"/>
    </location>
</feature>
<keyword evidence="14" id="KW-1185">Reference proteome</keyword>
<dbReference type="PANTHER" id="PTHR48418:SF1">
    <property type="entry name" value="TRNA WYBUTOSINE-SYNTHESIZING PROTEIN 3"/>
    <property type="match status" value="1"/>
</dbReference>
<feature type="compositionally biased region" description="Basic and acidic residues" evidence="9">
    <location>
        <begin position="612"/>
        <end position="621"/>
    </location>
</feature>
<sequence>MAPKKAFTQAKQQALTKHDKSSATSFDARVVGLCAAANDSPYVFTTSSCSGRHLLWRGEGVKATQSFARGRVSHDRVDAAYFLDHDANDQAPFRKAPLDAAPDSEGALWLRYEPLILHARCADAGAAQAFMRAARTVFKNVGLQSAAFETDGACVAVVGDEGLDMPLRSPDGKALFSEAHVPWLVATLNEKHERNWAKTRRFEAALRAVLEELHADRAHGDDDDDALKPRRARYDVVGDVAVLRRPVLPDEDAAALAARILGSNGRLRVVVAPPAGAQLAGAHRSPATALVCLGGRDRRPLVTTHNEHGVSVVVDLNACFFTPRLATERLRVARAVARDERVLCLFAGCGAEALIIAATTACSKVACVEVNPVATRCLERSVQTLRRSKGDAAADRVEVVCADVLDDLAARARRGETFDRVLAPRPKGKRDGDRVDGAAADDDGADGGGGPDGIRFLEAILPVLTPTAVVHWTDFAADHELPACERTRTFLTEACARLVGAPCHILHSAKAGSSSVAARQYRVTVDFRLADIGPRGASVHPAGLPLRGSQKDAESQATIEALQAKIDAASEARAEADRQLADAAAAADEARQAAEAENEAVLRRSREELDEARAATARAEEAAAAAEASRASVEALRDEERTESDGVRGERDSLQTECDELRTQIERERQQARDAAEARACEAADETDATIAELRRQLEVEREVAREAESERDALSKKADEAAAQTQAAHASILKCAGHIRKQAERGQPQRWPCCSPFSDAAATTVATRSASASVGVAAASSPRASTVVSVVRTVLSQSRRAVRSSEDASSARVRAPPAAEPELRDPPPARSVRDAHAPPPRPPSAPLPRRAAWQNAAPPSPSPERTPPATPERAGGESWPGVRDVTPPKASPPKPSPKKRVSFSPHVPLCVRTRPFDRSRSRVPVAQVEEWPGVTEAAPRAMPARDDGMKVVKSRRGHGAVSPETARANARKRREAQRRNEAGRNVFTGLDDAKEEAPPPPEVRRRKPEAPPPPPPKDNSPKQKPSKARRKKAAADDGFVDYAGDLRERVAGVASIVLMTCVWFLPALLYVLRTPHDFSRERFHAVPPPPLRFEILQPEREKLATSEVLEWRLSEDLTRRASATTVGVEIWLDGTRLLEQNLTMPRAGKTEAGDLELSRLTYGLGHLQMGIHNVTVVLGSAERPPRFDACQNTSLFLSTTVGEPSRAAVPEAVPEEPALAAAAAEEG</sequence>
<comment type="similarity">
    <text evidence="1">Belongs to the TYW3 family.</text>
</comment>
<keyword evidence="5" id="KW-0949">S-adenosyl-L-methionine</keyword>
<dbReference type="GO" id="GO:0008033">
    <property type="term" value="P:tRNA processing"/>
    <property type="evidence" value="ECO:0007669"/>
    <property type="project" value="UniProtKB-KW"/>
</dbReference>
<evidence type="ECO:0000256" key="6">
    <source>
        <dbReference type="ARBA" id="ARBA00022694"/>
    </source>
</evidence>
<feature type="compositionally biased region" description="Pro residues" evidence="9">
    <location>
        <begin position="838"/>
        <end position="847"/>
    </location>
</feature>
<protein>
    <recommendedName>
        <fullName evidence="2">tRNA(Phe) 7-[(3-amino-3-carboxypropyl)-4-demethylwyosine(37)-N(4)]-methyltransferase</fullName>
        <ecNumber evidence="2">2.1.1.282</ecNumber>
    </recommendedName>
    <alternativeName>
        <fullName evidence="7">tRNA(Phe) 7-((3-amino-3-carboxypropyl)-4-demethylwyosine(37)-N(4))-methyltransferase</fullName>
    </alternativeName>
</protein>
<dbReference type="AlphaFoldDB" id="A0A8J2X671"/>
<organism evidence="13 14">
    <name type="scientific">Pelagomonas calceolata</name>
    <dbReference type="NCBI Taxonomy" id="35677"/>
    <lineage>
        <taxon>Eukaryota</taxon>
        <taxon>Sar</taxon>
        <taxon>Stramenopiles</taxon>
        <taxon>Ochrophyta</taxon>
        <taxon>Pelagophyceae</taxon>
        <taxon>Pelagomonadales</taxon>
        <taxon>Pelagomonadaceae</taxon>
        <taxon>Pelagomonas</taxon>
    </lineage>
</organism>
<gene>
    <name evidence="13" type="ORF">PECAL_5P19750</name>
</gene>
<dbReference type="EC" id="2.1.1.282" evidence="2"/>
<feature type="compositionally biased region" description="Basic and acidic residues" evidence="9">
    <location>
        <begin position="704"/>
        <end position="721"/>
    </location>
</feature>
<evidence type="ECO:0000256" key="8">
    <source>
        <dbReference type="ARBA" id="ARBA00049202"/>
    </source>
</evidence>
<dbReference type="InterPro" id="IPR036602">
    <property type="entry name" value="tRNA_yW-synthesising-like_sf"/>
</dbReference>
<dbReference type="Pfam" id="PF02676">
    <property type="entry name" value="TYW3"/>
    <property type="match status" value="1"/>
</dbReference>
<feature type="domain" description="TRM5/TYW2-like methyltransferase" evidence="11">
    <location>
        <begin position="303"/>
        <end position="384"/>
    </location>
</feature>
<dbReference type="EMBL" id="CAKKNE010000005">
    <property type="protein sequence ID" value="CAH0377423.1"/>
    <property type="molecule type" value="Genomic_DNA"/>
</dbReference>
<proteinExistence type="inferred from homology"/>
<dbReference type="InterPro" id="IPR003827">
    <property type="entry name" value="tRNA_yW-synthesising"/>
</dbReference>
<feature type="compositionally biased region" description="Pro residues" evidence="9">
    <location>
        <begin position="859"/>
        <end position="871"/>
    </location>
</feature>
<evidence type="ECO:0000256" key="7">
    <source>
        <dbReference type="ARBA" id="ARBA00030554"/>
    </source>
</evidence>
<feature type="domain" description="tRNA wybutosine-synthesizing protein" evidence="12">
    <location>
        <begin position="11"/>
        <end position="207"/>
    </location>
</feature>
<feature type="compositionally biased region" description="Low complexity" evidence="9">
    <location>
        <begin position="808"/>
        <end position="818"/>
    </location>
</feature>
<feature type="region of interest" description="Disordered" evidence="9">
    <location>
        <begin position="1209"/>
        <end position="1228"/>
    </location>
</feature>